<evidence type="ECO:0000313" key="2">
    <source>
        <dbReference type="Proteomes" id="UP000196074"/>
    </source>
</evidence>
<dbReference type="RefSeq" id="WP_047242730.1">
    <property type="nucleotide sequence ID" value="NZ_LDOW01000021.1"/>
</dbReference>
<proteinExistence type="predicted"/>
<dbReference type="AlphaFoldDB" id="A0A1Y4QX49"/>
<dbReference type="Proteomes" id="UP000196074">
    <property type="component" value="Unassembled WGS sequence"/>
</dbReference>
<sequence>MIDNKTLFFTECEDDNNDILIIKEVIVFNTKLLDIRATNGDELITHILLSKNKAVELALTLFNWGEGELG</sequence>
<protein>
    <submittedName>
        <fullName evidence="1">Uncharacterized protein</fullName>
    </submittedName>
</protein>
<reference evidence="2" key="1">
    <citation type="submission" date="2017-04" db="EMBL/GenBank/DDBJ databases">
        <title>Function of individual gut microbiota members based on whole genome sequencing of pure cultures obtained from chicken caecum.</title>
        <authorList>
            <person name="Medvecky M."/>
            <person name="Cejkova D."/>
            <person name="Polansky O."/>
            <person name="Karasova D."/>
            <person name="Kubasova T."/>
            <person name="Cizek A."/>
            <person name="Rychlik I."/>
        </authorList>
    </citation>
    <scope>NUCLEOTIDE SEQUENCE [LARGE SCALE GENOMIC DNA]</scope>
    <source>
        <strain evidence="2">An144</strain>
    </source>
</reference>
<dbReference type="EMBL" id="NFLC01000015">
    <property type="protein sequence ID" value="OUQ09877.1"/>
    <property type="molecule type" value="Genomic_DNA"/>
</dbReference>
<organism evidence="1 2">
    <name type="scientific">Enterococcus cecorum</name>
    <dbReference type="NCBI Taxonomy" id="44008"/>
    <lineage>
        <taxon>Bacteria</taxon>
        <taxon>Bacillati</taxon>
        <taxon>Bacillota</taxon>
        <taxon>Bacilli</taxon>
        <taxon>Lactobacillales</taxon>
        <taxon>Enterococcaceae</taxon>
        <taxon>Enterococcus</taxon>
    </lineage>
</organism>
<accession>A0A1Y4QX49</accession>
<gene>
    <name evidence="1" type="ORF">B5E88_08270</name>
</gene>
<comment type="caution">
    <text evidence="1">The sequence shown here is derived from an EMBL/GenBank/DDBJ whole genome shotgun (WGS) entry which is preliminary data.</text>
</comment>
<evidence type="ECO:0000313" key="1">
    <source>
        <dbReference type="EMBL" id="OUQ09877.1"/>
    </source>
</evidence>
<name>A0A1Y4QX49_9ENTE</name>